<dbReference type="EMBL" id="JAKNSF020000006">
    <property type="protein sequence ID" value="KAK7738045.1"/>
    <property type="molecule type" value="Genomic_DNA"/>
</dbReference>
<feature type="region of interest" description="Disordered" evidence="6">
    <location>
        <begin position="313"/>
        <end position="332"/>
    </location>
</feature>
<name>A0ABR1PJ26_DIAER</name>
<proteinExistence type="inferred from homology"/>
<gene>
    <name evidence="7" type="primary">rad1</name>
    <name evidence="7" type="ORF">SLS63_002378</name>
</gene>
<dbReference type="Pfam" id="PF02144">
    <property type="entry name" value="Rad1"/>
    <property type="match status" value="1"/>
</dbReference>
<dbReference type="InterPro" id="IPR046938">
    <property type="entry name" value="DNA_clamp_sf"/>
</dbReference>
<evidence type="ECO:0000256" key="5">
    <source>
        <dbReference type="ARBA" id="ARBA00023242"/>
    </source>
</evidence>
<comment type="subcellular location">
    <subcellularLocation>
        <location evidence="1">Nucleus</location>
    </subcellularLocation>
</comment>
<dbReference type="SUPFAM" id="SSF55979">
    <property type="entry name" value="DNA clamp"/>
    <property type="match status" value="1"/>
</dbReference>
<organism evidence="7 8">
    <name type="scientific">Diaporthe eres</name>
    <name type="common">Phomopsis oblonga</name>
    <dbReference type="NCBI Taxonomy" id="83184"/>
    <lineage>
        <taxon>Eukaryota</taxon>
        <taxon>Fungi</taxon>
        <taxon>Dikarya</taxon>
        <taxon>Ascomycota</taxon>
        <taxon>Pezizomycotina</taxon>
        <taxon>Sordariomycetes</taxon>
        <taxon>Sordariomycetidae</taxon>
        <taxon>Diaporthales</taxon>
        <taxon>Diaporthaceae</taxon>
        <taxon>Diaporthe</taxon>
        <taxon>Diaporthe eres species complex</taxon>
    </lineage>
</organism>
<comment type="similarity">
    <text evidence="2">Belongs to the rad1 family.</text>
</comment>
<dbReference type="PANTHER" id="PTHR10870">
    <property type="entry name" value="CELL CYCLE CHECKPOINT PROTEIN RAD1"/>
    <property type="match status" value="1"/>
</dbReference>
<evidence type="ECO:0000256" key="3">
    <source>
        <dbReference type="ARBA" id="ARBA00022763"/>
    </source>
</evidence>
<evidence type="ECO:0000256" key="2">
    <source>
        <dbReference type="ARBA" id="ARBA00010991"/>
    </source>
</evidence>
<comment type="caution">
    <text evidence="7">The sequence shown here is derived from an EMBL/GenBank/DDBJ whole genome shotgun (WGS) entry which is preliminary data.</text>
</comment>
<reference evidence="7 8" key="1">
    <citation type="submission" date="2024-02" db="EMBL/GenBank/DDBJ databases">
        <title>De novo assembly and annotation of 12 fungi associated with fruit tree decline syndrome in Ontario, Canada.</title>
        <authorList>
            <person name="Sulman M."/>
            <person name="Ellouze W."/>
            <person name="Ilyukhin E."/>
        </authorList>
    </citation>
    <scope>NUCLEOTIDE SEQUENCE [LARGE SCALE GENOMIC DNA]</scope>
    <source>
        <strain evidence="7 8">M169</strain>
    </source>
</reference>
<evidence type="ECO:0000313" key="7">
    <source>
        <dbReference type="EMBL" id="KAK7738045.1"/>
    </source>
</evidence>
<keyword evidence="5" id="KW-0539">Nucleus</keyword>
<dbReference type="Proteomes" id="UP001430848">
    <property type="component" value="Unassembled WGS sequence"/>
</dbReference>
<accession>A0ABR1PJ26</accession>
<dbReference type="InterPro" id="IPR003021">
    <property type="entry name" value="Rad1_Rec1_Rad17"/>
</dbReference>
<dbReference type="PRINTS" id="PR01245">
    <property type="entry name" value="RAD1REC1"/>
</dbReference>
<evidence type="ECO:0000256" key="1">
    <source>
        <dbReference type="ARBA" id="ARBA00004123"/>
    </source>
</evidence>
<evidence type="ECO:0000256" key="4">
    <source>
        <dbReference type="ARBA" id="ARBA00023204"/>
    </source>
</evidence>
<dbReference type="Gene3D" id="3.70.10.10">
    <property type="match status" value="1"/>
</dbReference>
<evidence type="ECO:0000256" key="6">
    <source>
        <dbReference type="SAM" id="MobiDB-lite"/>
    </source>
</evidence>
<dbReference type="CDD" id="cd00577">
    <property type="entry name" value="PCNA"/>
    <property type="match status" value="1"/>
</dbReference>
<sequence length="332" mass="36834">MATSTPRPTQAPPLFRALASSTRPIQQMLKCINFTNKVHVEITEELIKFAADQSRVTQGVASLDKSLFTNFSLNVPQPEDGSEPVYPSFQISLAAFLETLQIFGASDAAARQAKSDADPYRSNLRNYRPDAFSNHTLGMTGTCVLSYPEEGGSFSVILEETGVNTTCNLNTYLPEAPEDIPFDRDDIAFKIIMQSRWLLDALTEMAHSNPTRLVIATSRQEPYLRLSCTGPLGGSSVDFAKGRDLLETFTVREKWVQSFKFDMIKTAIEAMRLASKVSLRGDGQGVLSMQFIVEVEGSRSNFLMFSFVPYVTSEEDEEDEEVDDGDEEEAEG</sequence>
<keyword evidence="3" id="KW-0227">DNA damage</keyword>
<evidence type="ECO:0000313" key="8">
    <source>
        <dbReference type="Proteomes" id="UP001430848"/>
    </source>
</evidence>
<keyword evidence="4" id="KW-0234">DNA repair</keyword>
<dbReference type="PANTHER" id="PTHR10870:SF0">
    <property type="entry name" value="CELL CYCLE CHECKPOINT PROTEIN RAD1"/>
    <property type="match status" value="1"/>
</dbReference>
<protein>
    <submittedName>
        <fullName evidence="7">Checkpoint clamp complex protein Rad1</fullName>
    </submittedName>
</protein>
<keyword evidence="8" id="KW-1185">Reference proteome</keyword>